<dbReference type="FunFam" id="3.30.160.60:FF:002343">
    <property type="entry name" value="Zinc finger protein 33A"/>
    <property type="match status" value="1"/>
</dbReference>
<comment type="subcellular location">
    <subcellularLocation>
        <location evidence="2">Membrane</location>
        <topology evidence="2">Single-pass membrane protein</topology>
    </subcellularLocation>
    <subcellularLocation>
        <location evidence="1">Nucleus</location>
    </subcellularLocation>
</comment>
<dbReference type="SUPFAM" id="SSF57667">
    <property type="entry name" value="beta-beta-alpha zinc fingers"/>
    <property type="match status" value="4"/>
</dbReference>
<dbReference type="Pfam" id="PF00057">
    <property type="entry name" value="Ldl_recept_a"/>
    <property type="match status" value="6"/>
</dbReference>
<dbReference type="PROSITE" id="PS50068">
    <property type="entry name" value="LDLRA_2"/>
    <property type="match status" value="6"/>
</dbReference>
<dbReference type="PANTHER" id="PTHR16515">
    <property type="entry name" value="PR DOMAIN ZINC FINGER PROTEIN"/>
    <property type="match status" value="1"/>
</dbReference>
<evidence type="ECO:0000256" key="10">
    <source>
        <dbReference type="ARBA" id="ARBA00022771"/>
    </source>
</evidence>
<dbReference type="SUPFAM" id="SSF57424">
    <property type="entry name" value="LDL receptor-like module"/>
    <property type="match status" value="6"/>
</dbReference>
<dbReference type="Pfam" id="PF00096">
    <property type="entry name" value="zf-C2H2"/>
    <property type="match status" value="6"/>
</dbReference>
<dbReference type="SUPFAM" id="SSF57196">
    <property type="entry name" value="EGF/Laminin"/>
    <property type="match status" value="1"/>
</dbReference>
<sequence length="1352" mass="151981">MEEDEHKQDFLYCEECQSFFTGECDVHGAPLFVPDTLLPLGAADRARLTLPVGLEVRTSKIPNAGLGVFNQVEILPIGAHFGPYEAEACKMEEAVSSGYSFVIFKSKDLNEYVDAKRETHSNWMRYVNCARSEEEQNLVAFQYKEAILYRCCRPIKTGEELLVWYGEEYARDFDVTFDHLWNTKCSDRENGSCPVFSCSVCSLSFTAQTYLHKHMRRCHHKECDKMLKCGAIKNEDMVPKTTLKTEHVSSDNLCSVNPNELKHSEEVREKTHHCADCGKSFSQLSDLRLHQNIHRGEKLFHCTQCDKSFLRLSNLNKHKKIHTGEKPHHCSQCEKSFGRSSELTRHQRTHTGEKPYHCTHCGKSFSRSCTLGEHQRVHTGEQPYHCTQCPKSFSQCSDLRVHQRAHTGSKPYHCSQCGKSFARSSDLTRHQATHTGEKPYHCSQCGKSFSRSSTLSEHQQTHAACPPKAFECADGSGCVTESLACDGRAQCSDGSDELDCDWRSGCLSSDWKCRNNICIPQNFLCNEVNDCGDNSDEETCGKSCRNANGGCSHTCVDQTWGALCNCPSGMTLSANGFDCIGFPVKILTFRRSLIGLVNVKTRVFEPLLSIESDPIALTYDIQRNFIYWADNHGNIYKAYNHKSMVLYSGQPGVRSLAVDWLTGQLYWTSVTQKAIFTGTADGSSTCVVISKDTDPGEIVLSPVESFIFWINNGMSEEITIERTAMDGSNRTTLIFVTAQIPKGLTLDVAARRLFWISEFKMSIESIRTDGSGSYTFWNFFQGSPGQSLAVFNGWFYWADEKRLWQTPQNLPPAKYNEFLLKASLPVLTVYHELQQPQDFKVAYATAMVIYSLEFTGNTTIKTELFTSDEDIQAFDMHWKRGCVVWCNGTGHVKTNKLSQDMSEYILTLKPACVVRVDQKTGNLYWLACDELSIGVSTIGPLHQSISRQLYQARTAILDLFVDWQKGKLYWLEGVQIMRMKLGLIGGRAEAVFSLEENGFGTIAFDRKANSFLWNGGSFLQVMSLLKARKYSGGKEWVLPGSIVAAYEPYVVACPVTSCQYGIAKIELVSRSDLHKPLVFCPGSTVCISQSQQCDGKSDCPEGLMRLSAFTRVQSQCRVGSKPCKDARECVLYSHVCDGEIDCKDGSDEDDCELQCKQDRSDEADCFIRSHDCKHRCDNKTRCIPESFLCDGEKDCMDATDEENCNQFHCAHGRMCIEKIQVCDGTPQCQDRSDETDCFTRSHECKHRCDNKTLCIPESFLCDGEKDCLDATDEANCSQFQCTTDGRCIEKNQVCDETPQCLDKLMRWDARKPQGSVSCGATGTRIVFLKISSVMGLRTVKMVLMKSTVVSST</sequence>
<feature type="disulfide bond" evidence="20">
    <location>
        <begin position="1189"/>
        <end position="1204"/>
    </location>
</feature>
<dbReference type="InterPro" id="IPR036236">
    <property type="entry name" value="Znf_C2H2_sf"/>
</dbReference>
<dbReference type="InterPro" id="IPR000033">
    <property type="entry name" value="LDLR_classB_rpt"/>
</dbReference>
<comment type="caution">
    <text evidence="24">The sequence shown here is derived from an EMBL/GenBank/DDBJ whole genome shotgun (WGS) entry which is preliminary data.</text>
</comment>
<evidence type="ECO:0000256" key="18">
    <source>
        <dbReference type="ARBA" id="ARBA00023242"/>
    </source>
</evidence>
<feature type="domain" description="C2H2-type" evidence="22">
    <location>
        <begin position="300"/>
        <end position="327"/>
    </location>
</feature>
<keyword evidence="4" id="KW-0254">Endocytosis</keyword>
<evidence type="ECO:0000256" key="14">
    <source>
        <dbReference type="ARBA" id="ARBA00023157"/>
    </source>
</evidence>
<dbReference type="Pfam" id="PF21549">
    <property type="entry name" value="PRDM2_PR"/>
    <property type="match status" value="1"/>
</dbReference>
<feature type="disulfide bond" evidence="20">
    <location>
        <begin position="1136"/>
        <end position="1151"/>
    </location>
</feature>
<keyword evidence="10 19" id="KW-0863">Zinc-finger</keyword>
<feature type="disulfide bond" evidence="20">
    <location>
        <begin position="506"/>
        <end position="518"/>
    </location>
</feature>
<organism evidence="24 25">
    <name type="scientific">Triplophysa tibetana</name>
    <dbReference type="NCBI Taxonomy" id="1572043"/>
    <lineage>
        <taxon>Eukaryota</taxon>
        <taxon>Metazoa</taxon>
        <taxon>Chordata</taxon>
        <taxon>Craniata</taxon>
        <taxon>Vertebrata</taxon>
        <taxon>Euteleostomi</taxon>
        <taxon>Actinopterygii</taxon>
        <taxon>Neopterygii</taxon>
        <taxon>Teleostei</taxon>
        <taxon>Ostariophysi</taxon>
        <taxon>Cypriniformes</taxon>
        <taxon>Nemacheilidae</taxon>
        <taxon>Triplophysa</taxon>
    </lineage>
</organism>
<dbReference type="GO" id="GO:0006897">
    <property type="term" value="P:endocytosis"/>
    <property type="evidence" value="ECO:0007669"/>
    <property type="project" value="UniProtKB-KW"/>
</dbReference>
<evidence type="ECO:0000256" key="1">
    <source>
        <dbReference type="ARBA" id="ARBA00004123"/>
    </source>
</evidence>
<dbReference type="InterPro" id="IPR013087">
    <property type="entry name" value="Znf_C2H2_type"/>
</dbReference>
<dbReference type="Gene3D" id="4.10.400.10">
    <property type="entry name" value="Low-density Lipoprotein Receptor"/>
    <property type="match status" value="5"/>
</dbReference>
<dbReference type="EMBL" id="SOYY01000023">
    <property type="protein sequence ID" value="KAA0703655.1"/>
    <property type="molecule type" value="Genomic_DNA"/>
</dbReference>
<keyword evidence="14 20" id="KW-1015">Disulfide bond</keyword>
<dbReference type="InterPro" id="IPR046341">
    <property type="entry name" value="SET_dom_sf"/>
</dbReference>
<dbReference type="InterPro" id="IPR002172">
    <property type="entry name" value="LDrepeatLR_classA_rpt"/>
</dbReference>
<dbReference type="GO" id="GO:0008270">
    <property type="term" value="F:zinc ion binding"/>
    <property type="evidence" value="ECO:0007669"/>
    <property type="project" value="UniProtKB-KW"/>
</dbReference>
<evidence type="ECO:0000256" key="3">
    <source>
        <dbReference type="ARBA" id="ARBA00022536"/>
    </source>
</evidence>
<dbReference type="GO" id="GO:0010468">
    <property type="term" value="P:regulation of gene expression"/>
    <property type="evidence" value="ECO:0007669"/>
    <property type="project" value="TreeGrafter"/>
</dbReference>
<dbReference type="Proteomes" id="UP000324632">
    <property type="component" value="Chromosome 23"/>
</dbReference>
<feature type="domain" description="C2H2-type" evidence="22">
    <location>
        <begin position="440"/>
        <end position="467"/>
    </location>
</feature>
<dbReference type="FunFam" id="3.30.160.60:FF:000670">
    <property type="entry name" value="zinc finger protein 22"/>
    <property type="match status" value="1"/>
</dbReference>
<dbReference type="InterPro" id="IPR050331">
    <property type="entry name" value="Zinc_finger"/>
</dbReference>
<evidence type="ECO:0000256" key="15">
    <source>
        <dbReference type="ARBA" id="ARBA00023163"/>
    </source>
</evidence>
<evidence type="ECO:0000256" key="6">
    <source>
        <dbReference type="ARBA" id="ARBA00022679"/>
    </source>
</evidence>
<dbReference type="PROSITE" id="PS50157">
    <property type="entry name" value="ZINC_FINGER_C2H2_2"/>
    <property type="match status" value="8"/>
</dbReference>
<evidence type="ECO:0000256" key="19">
    <source>
        <dbReference type="PROSITE-ProRule" id="PRU00042"/>
    </source>
</evidence>
<dbReference type="Gene3D" id="2.170.270.10">
    <property type="entry name" value="SET domain"/>
    <property type="match status" value="1"/>
</dbReference>
<feature type="disulfide bond" evidence="20">
    <location>
        <begin position="485"/>
        <end position="500"/>
    </location>
</feature>
<keyword evidence="16" id="KW-0675">Receptor</keyword>
<evidence type="ECO:0000256" key="5">
    <source>
        <dbReference type="ARBA" id="ARBA00022603"/>
    </source>
</evidence>
<keyword evidence="12" id="KW-0805">Transcription regulation</keyword>
<dbReference type="FunFam" id="3.30.160.60:FF:000295">
    <property type="entry name" value="zinc finger protein 19"/>
    <property type="match status" value="1"/>
</dbReference>
<dbReference type="InterPro" id="IPR036055">
    <property type="entry name" value="LDL_receptor-like_sf"/>
</dbReference>
<feature type="repeat" description="LDL-receptor class B" evidence="21">
    <location>
        <begin position="705"/>
        <end position="750"/>
    </location>
</feature>
<dbReference type="GO" id="GO:0042054">
    <property type="term" value="F:histone methyltransferase activity"/>
    <property type="evidence" value="ECO:0007669"/>
    <property type="project" value="InterPro"/>
</dbReference>
<evidence type="ECO:0000256" key="21">
    <source>
        <dbReference type="PROSITE-ProRule" id="PRU00461"/>
    </source>
</evidence>
<dbReference type="InterPro" id="IPR000742">
    <property type="entry name" value="EGF"/>
</dbReference>
<dbReference type="FunFam" id="3.30.160.60:FF:000690">
    <property type="entry name" value="Zinc finger protein 354C"/>
    <property type="match status" value="1"/>
</dbReference>
<keyword evidence="7" id="KW-0949">S-adenosyl-L-methionine</keyword>
<evidence type="ECO:0000256" key="9">
    <source>
        <dbReference type="ARBA" id="ARBA00022737"/>
    </source>
</evidence>
<dbReference type="SMART" id="SM00192">
    <property type="entry name" value="LDLa"/>
    <property type="match status" value="6"/>
</dbReference>
<feature type="domain" description="C2H2-type" evidence="22">
    <location>
        <begin position="272"/>
        <end position="299"/>
    </location>
</feature>
<proteinExistence type="predicted"/>
<dbReference type="PANTHER" id="PTHR16515:SF58">
    <property type="entry name" value="ZINC FINGER PROTEIN 22"/>
    <property type="match status" value="1"/>
</dbReference>
<reference evidence="24 25" key="1">
    <citation type="journal article" date="2019" name="Mol. Ecol. Resour.">
        <title>Chromosome-level genome assembly of Triplophysa tibetana, a fish adapted to the harsh high-altitude environment of the Tibetan Plateau.</title>
        <authorList>
            <person name="Yang X."/>
            <person name="Liu H."/>
            <person name="Ma Z."/>
            <person name="Zou Y."/>
            <person name="Zou M."/>
            <person name="Mao Y."/>
            <person name="Li X."/>
            <person name="Wang H."/>
            <person name="Chen T."/>
            <person name="Wang W."/>
            <person name="Yang R."/>
        </authorList>
    </citation>
    <scope>NUCLEOTIDE SEQUENCE [LARGE SCALE GENOMIC DNA]</scope>
    <source>
        <strain evidence="24">TTIB1903HZAU</strain>
        <tissue evidence="24">Muscle</tissue>
    </source>
</reference>
<dbReference type="Gene3D" id="3.30.160.60">
    <property type="entry name" value="Classic Zinc Finger"/>
    <property type="match status" value="7"/>
</dbReference>
<dbReference type="PRINTS" id="PR00261">
    <property type="entry name" value="LDLRECEPTOR"/>
</dbReference>
<dbReference type="InterPro" id="IPR044417">
    <property type="entry name" value="PRDM7_9_PR-SET"/>
</dbReference>
<dbReference type="GO" id="GO:0016020">
    <property type="term" value="C:membrane"/>
    <property type="evidence" value="ECO:0007669"/>
    <property type="project" value="UniProtKB-SubCell"/>
</dbReference>
<gene>
    <name evidence="24" type="ORF">E1301_Tti015499</name>
</gene>
<dbReference type="FunFam" id="3.30.160.60:FF:000286">
    <property type="entry name" value="Zinc finger protein 770"/>
    <property type="match status" value="1"/>
</dbReference>
<dbReference type="SMART" id="SM00355">
    <property type="entry name" value="ZnF_C2H2"/>
    <property type="match status" value="8"/>
</dbReference>
<feature type="domain" description="C2H2-type" evidence="22">
    <location>
        <begin position="412"/>
        <end position="439"/>
    </location>
</feature>
<feature type="disulfide bond" evidence="20">
    <location>
        <begin position="1222"/>
        <end position="1237"/>
    </location>
</feature>
<dbReference type="SMART" id="SM00135">
    <property type="entry name" value="LY"/>
    <property type="match status" value="3"/>
</dbReference>
<keyword evidence="25" id="KW-1185">Reference proteome</keyword>
<dbReference type="Gene3D" id="4.10.1220.10">
    <property type="entry name" value="EGF-type module"/>
    <property type="match status" value="2"/>
</dbReference>
<dbReference type="Gene3D" id="2.120.10.30">
    <property type="entry name" value="TolB, C-terminal domain"/>
    <property type="match status" value="2"/>
</dbReference>
<feature type="domain" description="SET" evidence="23">
    <location>
        <begin position="52"/>
        <end position="166"/>
    </location>
</feature>
<keyword evidence="13" id="KW-0472">Membrane</keyword>
<evidence type="ECO:0000313" key="24">
    <source>
        <dbReference type="EMBL" id="KAA0703655.1"/>
    </source>
</evidence>
<dbReference type="GO" id="GO:0032259">
    <property type="term" value="P:methylation"/>
    <property type="evidence" value="ECO:0007669"/>
    <property type="project" value="UniProtKB-KW"/>
</dbReference>
<dbReference type="Pfam" id="PF13912">
    <property type="entry name" value="zf-C2H2_6"/>
    <property type="match status" value="2"/>
</dbReference>
<evidence type="ECO:0000256" key="7">
    <source>
        <dbReference type="ARBA" id="ARBA00022691"/>
    </source>
</evidence>
<dbReference type="InterPro" id="IPR001214">
    <property type="entry name" value="SET_dom"/>
</dbReference>
<evidence type="ECO:0000256" key="20">
    <source>
        <dbReference type="PROSITE-ProRule" id="PRU00124"/>
    </source>
</evidence>
<dbReference type="Gene3D" id="2.10.25.10">
    <property type="entry name" value="Laminin"/>
    <property type="match status" value="1"/>
</dbReference>
<evidence type="ECO:0000256" key="2">
    <source>
        <dbReference type="ARBA" id="ARBA00004167"/>
    </source>
</evidence>
<keyword evidence="11" id="KW-0862">Zinc</keyword>
<dbReference type="GO" id="GO:0005634">
    <property type="term" value="C:nucleus"/>
    <property type="evidence" value="ECO:0007669"/>
    <property type="project" value="UniProtKB-SubCell"/>
</dbReference>
<name>A0A5A9N3D2_9TELE</name>
<dbReference type="InterPro" id="IPR011042">
    <property type="entry name" value="6-blade_b-propeller_TolB-like"/>
</dbReference>
<keyword evidence="5 24" id="KW-0489">Methyltransferase</keyword>
<keyword evidence="18" id="KW-0539">Nucleus</keyword>
<keyword evidence="8" id="KW-0479">Metal-binding</keyword>
<protein>
    <submittedName>
        <fullName evidence="24">Histone-lysine N-methyltransferase PRDM9</fullName>
    </submittedName>
</protein>
<comment type="caution">
    <text evidence="20">Lacks conserved residue(s) required for the propagation of feature annotation.</text>
</comment>
<feature type="domain" description="C2H2-type" evidence="22">
    <location>
        <begin position="356"/>
        <end position="383"/>
    </location>
</feature>
<keyword evidence="15" id="KW-0804">Transcription</keyword>
<accession>A0A5A9N3D2</accession>
<dbReference type="PROSITE" id="PS00028">
    <property type="entry name" value="ZINC_FINGER_C2H2_1"/>
    <property type="match status" value="8"/>
</dbReference>
<feature type="disulfide bond" evidence="20">
    <location>
        <begin position="513"/>
        <end position="531"/>
    </location>
</feature>
<dbReference type="CDD" id="cd19193">
    <property type="entry name" value="PR-SET_PRDM7_9"/>
    <property type="match status" value="1"/>
</dbReference>
<evidence type="ECO:0000259" key="23">
    <source>
        <dbReference type="PROSITE" id="PS50280"/>
    </source>
</evidence>
<evidence type="ECO:0000256" key="16">
    <source>
        <dbReference type="ARBA" id="ARBA00023170"/>
    </source>
</evidence>
<evidence type="ECO:0000313" key="25">
    <source>
        <dbReference type="Proteomes" id="UP000324632"/>
    </source>
</evidence>
<dbReference type="FunFam" id="3.30.160.60:FF:000358">
    <property type="entry name" value="zinc finger protein 24"/>
    <property type="match status" value="2"/>
</dbReference>
<dbReference type="PROSITE" id="PS51120">
    <property type="entry name" value="LDLRB"/>
    <property type="match status" value="1"/>
</dbReference>
<dbReference type="InterPro" id="IPR023415">
    <property type="entry name" value="LDLR_class-A_CS"/>
</dbReference>
<keyword evidence="3" id="KW-0245">EGF-like domain</keyword>
<feature type="domain" description="C2H2-type" evidence="22">
    <location>
        <begin position="328"/>
        <end position="355"/>
    </location>
</feature>
<feature type="disulfide bond" evidence="20">
    <location>
        <begin position="1261"/>
        <end position="1276"/>
    </location>
</feature>
<feature type="disulfide bond" evidence="20">
    <location>
        <begin position="525"/>
        <end position="540"/>
    </location>
</feature>
<dbReference type="SMART" id="SM00181">
    <property type="entry name" value="EGF"/>
    <property type="match status" value="1"/>
</dbReference>
<dbReference type="PROSITE" id="PS01209">
    <property type="entry name" value="LDLRA_1"/>
    <property type="match status" value="3"/>
</dbReference>
<dbReference type="SUPFAM" id="SSF63825">
    <property type="entry name" value="YWTD domain"/>
    <property type="match status" value="1"/>
</dbReference>
<feature type="domain" description="C2H2-type" evidence="22">
    <location>
        <begin position="384"/>
        <end position="411"/>
    </location>
</feature>
<dbReference type="SUPFAM" id="SSF82199">
    <property type="entry name" value="SET domain"/>
    <property type="match status" value="1"/>
</dbReference>
<evidence type="ECO:0000256" key="8">
    <source>
        <dbReference type="ARBA" id="ARBA00022723"/>
    </source>
</evidence>
<feature type="domain" description="C2H2-type" evidence="22">
    <location>
        <begin position="196"/>
        <end position="224"/>
    </location>
</feature>
<keyword evidence="6 24" id="KW-0808">Transferase</keyword>
<evidence type="ECO:0000256" key="17">
    <source>
        <dbReference type="ARBA" id="ARBA00023180"/>
    </source>
</evidence>
<dbReference type="SMART" id="SM00317">
    <property type="entry name" value="SET"/>
    <property type="match status" value="1"/>
</dbReference>
<evidence type="ECO:0000256" key="11">
    <source>
        <dbReference type="ARBA" id="ARBA00022833"/>
    </source>
</evidence>
<evidence type="ECO:0000259" key="22">
    <source>
        <dbReference type="PROSITE" id="PS50157"/>
    </source>
</evidence>
<dbReference type="PROSITE" id="PS50280">
    <property type="entry name" value="SET"/>
    <property type="match status" value="1"/>
</dbReference>
<evidence type="ECO:0000256" key="4">
    <source>
        <dbReference type="ARBA" id="ARBA00022583"/>
    </source>
</evidence>
<keyword evidence="17" id="KW-0325">Glycoprotein</keyword>
<evidence type="ECO:0000256" key="12">
    <source>
        <dbReference type="ARBA" id="ARBA00023015"/>
    </source>
</evidence>
<keyword evidence="9" id="KW-0677">Repeat</keyword>
<dbReference type="CDD" id="cd00112">
    <property type="entry name" value="LDLa"/>
    <property type="match status" value="6"/>
</dbReference>
<evidence type="ECO:0000256" key="13">
    <source>
        <dbReference type="ARBA" id="ARBA00023136"/>
    </source>
</evidence>